<organism evidence="3 4">
    <name type="scientific">Lolium multiflorum</name>
    <name type="common">Italian ryegrass</name>
    <name type="synonym">Lolium perenne subsp. multiflorum</name>
    <dbReference type="NCBI Taxonomy" id="4521"/>
    <lineage>
        <taxon>Eukaryota</taxon>
        <taxon>Viridiplantae</taxon>
        <taxon>Streptophyta</taxon>
        <taxon>Embryophyta</taxon>
        <taxon>Tracheophyta</taxon>
        <taxon>Spermatophyta</taxon>
        <taxon>Magnoliopsida</taxon>
        <taxon>Liliopsida</taxon>
        <taxon>Poales</taxon>
        <taxon>Poaceae</taxon>
        <taxon>BOP clade</taxon>
        <taxon>Pooideae</taxon>
        <taxon>Poodae</taxon>
        <taxon>Poeae</taxon>
        <taxon>Poeae Chloroplast Group 2 (Poeae type)</taxon>
        <taxon>Loliodinae</taxon>
        <taxon>Loliinae</taxon>
        <taxon>Lolium</taxon>
    </lineage>
</organism>
<reference evidence="3" key="1">
    <citation type="submission" date="2023-07" db="EMBL/GenBank/DDBJ databases">
        <title>A chromosome-level genome assembly of Lolium multiflorum.</title>
        <authorList>
            <person name="Chen Y."/>
            <person name="Copetti D."/>
            <person name="Kolliker R."/>
            <person name="Studer B."/>
        </authorList>
    </citation>
    <scope>NUCLEOTIDE SEQUENCE</scope>
    <source>
        <strain evidence="3">02402/16</strain>
        <tissue evidence="3">Leaf</tissue>
    </source>
</reference>
<feature type="domain" description="Myb/SANT-like" evidence="2">
    <location>
        <begin position="22"/>
        <end position="117"/>
    </location>
</feature>
<sequence length="195" mass="22115">MAEDLSRVEEPSKAKFSRSYVQWSPEMDRALLAVLVEHHNNGDHAQNGWKPHVYNAAIKAVRDQCGVTVTKDKIVSRCKTFDKHYEILSKILALSGFGWDNEKNVLSIDSDDVWNRYVEANEKAAIYKNKVVHNWDDICTIYSKDHATGEGARTGAEIAADPQPEDKEISPESVEPAPKKQRNSVHDWRAEDIIQ</sequence>
<protein>
    <recommendedName>
        <fullName evidence="2">Myb/SANT-like domain-containing protein</fullName>
    </recommendedName>
</protein>
<feature type="region of interest" description="Disordered" evidence="1">
    <location>
        <begin position="152"/>
        <end position="195"/>
    </location>
</feature>
<accession>A0AAD8SIM0</accession>
<dbReference type="EMBL" id="JAUUTY010000004">
    <property type="protein sequence ID" value="KAK1651645.1"/>
    <property type="molecule type" value="Genomic_DNA"/>
</dbReference>
<dbReference type="AlphaFoldDB" id="A0AAD8SIM0"/>
<feature type="compositionally biased region" description="Basic and acidic residues" evidence="1">
    <location>
        <begin position="184"/>
        <end position="195"/>
    </location>
</feature>
<evidence type="ECO:0000313" key="3">
    <source>
        <dbReference type="EMBL" id="KAK1651645.1"/>
    </source>
</evidence>
<dbReference type="Proteomes" id="UP001231189">
    <property type="component" value="Unassembled WGS sequence"/>
</dbReference>
<dbReference type="PANTHER" id="PTHR46929:SF15">
    <property type="entry name" value="MYB_SANT-LIKE DOMAIN-CONTAINING PROTEIN"/>
    <property type="match status" value="1"/>
</dbReference>
<comment type="caution">
    <text evidence="3">The sequence shown here is derived from an EMBL/GenBank/DDBJ whole genome shotgun (WGS) entry which is preliminary data.</text>
</comment>
<proteinExistence type="predicted"/>
<evidence type="ECO:0000259" key="2">
    <source>
        <dbReference type="Pfam" id="PF12776"/>
    </source>
</evidence>
<evidence type="ECO:0000256" key="1">
    <source>
        <dbReference type="SAM" id="MobiDB-lite"/>
    </source>
</evidence>
<dbReference type="Pfam" id="PF12776">
    <property type="entry name" value="Myb_DNA-bind_3"/>
    <property type="match status" value="1"/>
</dbReference>
<dbReference type="InterPro" id="IPR024752">
    <property type="entry name" value="Myb/SANT-like_dom"/>
</dbReference>
<keyword evidence="4" id="KW-1185">Reference proteome</keyword>
<evidence type="ECO:0000313" key="4">
    <source>
        <dbReference type="Proteomes" id="UP001231189"/>
    </source>
</evidence>
<gene>
    <name evidence="3" type="ORF">QYE76_069450</name>
</gene>
<dbReference type="PANTHER" id="PTHR46929">
    <property type="entry name" value="EXPRESSED PROTEIN"/>
    <property type="match status" value="1"/>
</dbReference>
<name>A0AAD8SIM0_LOLMU</name>